<sequence length="301" mass="32559">MTSRTASSCTLIIKSKISVVKLSSSLLRSSSTPSFALSASVRTRWFSQTLARTSHIGSKPIAVPPDVSISFCHPIRPRTHLSTTPKSDPQVTVSGRLGKLSIDILSCVTLSFEGPATKRVLGRDLPPTLLISPAQYAAETLPEVPKDTVTGAGILKVTVEDPTVKRQKGVWGLTRALLANAVEGVTQGFTSSLELVGVGYRASLEPIPPNPGETPDQASNRQRLNLRVGYSHPVLINLPDTDTFLNCQVPSPNQILLKGIDKQELGLLGAGIRKWRPPEPYNGKGIYLNNEIIKRKESKKK</sequence>
<dbReference type="Proteomes" id="UP000765509">
    <property type="component" value="Unassembled WGS sequence"/>
</dbReference>
<dbReference type="InterPro" id="IPR020040">
    <property type="entry name" value="Ribosomal_uL6_a/b-dom"/>
</dbReference>
<comment type="caution">
    <text evidence="5">The sequence shown here is derived from an EMBL/GenBank/DDBJ whole genome shotgun (WGS) entry which is preliminary data.</text>
</comment>
<dbReference type="GO" id="GO:0003735">
    <property type="term" value="F:structural constituent of ribosome"/>
    <property type="evidence" value="ECO:0007669"/>
    <property type="project" value="InterPro"/>
</dbReference>
<proteinExistence type="inferred from homology"/>
<keyword evidence="2" id="KW-0689">Ribosomal protein</keyword>
<dbReference type="GO" id="GO:0005762">
    <property type="term" value="C:mitochondrial large ribosomal subunit"/>
    <property type="evidence" value="ECO:0007669"/>
    <property type="project" value="TreeGrafter"/>
</dbReference>
<name>A0A9Q3DE79_9BASI</name>
<evidence type="ECO:0000259" key="4">
    <source>
        <dbReference type="Pfam" id="PF00347"/>
    </source>
</evidence>
<gene>
    <name evidence="5" type="ORF">O181_038561</name>
</gene>
<keyword evidence="6" id="KW-1185">Reference proteome</keyword>
<evidence type="ECO:0000313" key="5">
    <source>
        <dbReference type="EMBL" id="MBW0498846.1"/>
    </source>
</evidence>
<dbReference type="PANTHER" id="PTHR11655">
    <property type="entry name" value="60S/50S RIBOSOMAL PROTEIN L6/L9"/>
    <property type="match status" value="1"/>
</dbReference>
<dbReference type="OrthoDB" id="540873at2759"/>
<evidence type="ECO:0000256" key="1">
    <source>
        <dbReference type="ARBA" id="ARBA00009356"/>
    </source>
</evidence>
<dbReference type="Gene3D" id="3.90.930.12">
    <property type="entry name" value="Ribosomal protein L6, alpha-beta domain"/>
    <property type="match status" value="2"/>
</dbReference>
<dbReference type="Pfam" id="PF00347">
    <property type="entry name" value="Ribosomal_L6"/>
    <property type="match status" value="1"/>
</dbReference>
<feature type="domain" description="Large ribosomal subunit protein uL6 alpha-beta" evidence="4">
    <location>
        <begin position="222"/>
        <end position="286"/>
    </location>
</feature>
<accession>A0A9Q3DE79</accession>
<dbReference type="AlphaFoldDB" id="A0A9Q3DE79"/>
<evidence type="ECO:0000256" key="3">
    <source>
        <dbReference type="ARBA" id="ARBA00023274"/>
    </source>
</evidence>
<evidence type="ECO:0000256" key="2">
    <source>
        <dbReference type="ARBA" id="ARBA00022980"/>
    </source>
</evidence>
<keyword evidence="3" id="KW-0687">Ribonucleoprotein</keyword>
<dbReference type="InterPro" id="IPR000702">
    <property type="entry name" value="Ribosomal_uL6-like"/>
</dbReference>
<dbReference type="EMBL" id="AVOT02014933">
    <property type="protein sequence ID" value="MBW0498846.1"/>
    <property type="molecule type" value="Genomic_DNA"/>
</dbReference>
<dbReference type="SUPFAM" id="SSF56053">
    <property type="entry name" value="Ribosomal protein L6"/>
    <property type="match status" value="1"/>
</dbReference>
<reference evidence="5" key="1">
    <citation type="submission" date="2021-03" db="EMBL/GenBank/DDBJ databases">
        <title>Draft genome sequence of rust myrtle Austropuccinia psidii MF-1, a brazilian biotype.</title>
        <authorList>
            <person name="Quecine M.C."/>
            <person name="Pachon D.M.R."/>
            <person name="Bonatelli M.L."/>
            <person name="Correr F.H."/>
            <person name="Franceschini L.M."/>
            <person name="Leite T.F."/>
            <person name="Margarido G.R.A."/>
            <person name="Almeida C.A."/>
            <person name="Ferrarezi J.A."/>
            <person name="Labate C.A."/>
        </authorList>
    </citation>
    <scope>NUCLEOTIDE SEQUENCE</scope>
    <source>
        <strain evidence="5">MF-1</strain>
    </source>
</reference>
<dbReference type="InterPro" id="IPR036789">
    <property type="entry name" value="Ribosomal_uL6-like_a/b-dom_sf"/>
</dbReference>
<protein>
    <recommendedName>
        <fullName evidence="4">Large ribosomal subunit protein uL6 alpha-beta domain-containing protein</fullName>
    </recommendedName>
</protein>
<organism evidence="5 6">
    <name type="scientific">Austropuccinia psidii MF-1</name>
    <dbReference type="NCBI Taxonomy" id="1389203"/>
    <lineage>
        <taxon>Eukaryota</taxon>
        <taxon>Fungi</taxon>
        <taxon>Dikarya</taxon>
        <taxon>Basidiomycota</taxon>
        <taxon>Pucciniomycotina</taxon>
        <taxon>Pucciniomycetes</taxon>
        <taxon>Pucciniales</taxon>
        <taxon>Sphaerophragmiaceae</taxon>
        <taxon>Austropuccinia</taxon>
    </lineage>
</organism>
<dbReference type="GO" id="GO:0019843">
    <property type="term" value="F:rRNA binding"/>
    <property type="evidence" value="ECO:0007669"/>
    <property type="project" value="InterPro"/>
</dbReference>
<evidence type="ECO:0000313" key="6">
    <source>
        <dbReference type="Proteomes" id="UP000765509"/>
    </source>
</evidence>
<dbReference type="PANTHER" id="PTHR11655:SF14">
    <property type="entry name" value="LARGE RIBOSOMAL SUBUNIT PROTEIN UL6M"/>
    <property type="match status" value="1"/>
</dbReference>
<dbReference type="GO" id="GO:0006412">
    <property type="term" value="P:translation"/>
    <property type="evidence" value="ECO:0007669"/>
    <property type="project" value="InterPro"/>
</dbReference>
<comment type="similarity">
    <text evidence="1">Belongs to the universal ribosomal protein uL6 family.</text>
</comment>